<organism evidence="2 3">
    <name type="scientific">Microbaculum marinum</name>
    <dbReference type="NCBI Taxonomy" id="1764581"/>
    <lineage>
        <taxon>Bacteria</taxon>
        <taxon>Pseudomonadati</taxon>
        <taxon>Pseudomonadota</taxon>
        <taxon>Alphaproteobacteria</taxon>
        <taxon>Hyphomicrobiales</taxon>
        <taxon>Tepidamorphaceae</taxon>
        <taxon>Microbaculum</taxon>
    </lineage>
</organism>
<sequence>MKRRRFDRPPGNGFEDRAQQQQELKERRDALLEKMRTAANQRAAHQKDAEAETKATRAHRNVEAYLQALADMPFYRLGSRARAYLAPWYQTIVRSALEAMNDGGARVVMSWPLSQPCPSGILDLIALGATASAQPTQIVVASQHEDAREQADGLRALLYPYARSTHAAARQVQVDRTQFGSVHFDHVKRCLDGPATPGTKDYHQVLSRVRQLTGQAIDGQSYVEFEHPILDELVPHGPPDGPHPANSELLWRTRNKTDIGQFSRSGAADDPASAIYYVFTIRANDAVSRQLAAIAESPHLFIIDLSRTARGRLGWNWQARAREVVDQVRKLHPDTAILALTDEPWAYRVARFEVLGSRTPGKKGKVFPAPGRVVFAPGNDILTESPKPAPAFEGPVDIEVDGFFGDLDRLIERLRSLARALADRGNPSEAATVRDVIATIRRSACLPGSLSAFSAFLETETTTAMAADIFASYRIGANLTSLSDIRSLASQLDVGQEIATNARELMRALEAQTPMALLLQDAMQALLRSSSRSLVVFRSDMIAEFATNELTQRIPKLDDRLDSDMVRLGGSELIATVSAAHLSFRNQFKRVILVAPTSASILATLAEPWLPDRMVILADADTLAFAAKDAERLASELDDGVVAKRLRQFASQGFARISEIGRHAVRLDDELPSEDIEFPTGTVIDLSGGGRDDRDLLEIRMNNGQRILSRRSTGIVVRHDGATTLAFIEKPASAIKVGEEICVIGPAFIERARSLLNVRGTAAAEIREYHNQVASRFAALPGHSIVDRLRHVVAEMGEPRVSLDTARYWISLEQELEKELHEVVPHAPQDRDTFLRFTAALGIGPKLAENFWRWAVVAQRSHRLRSGNVFHDAFRGILTDPHAALAENVDRTDEIRALRSMAESHVATVAKIERAGAI</sequence>
<name>A0AAW9RDT2_9HYPH</name>
<evidence type="ECO:0000313" key="3">
    <source>
        <dbReference type="Proteomes" id="UP001378188"/>
    </source>
</evidence>
<feature type="region of interest" description="Disordered" evidence="1">
    <location>
        <begin position="1"/>
        <end position="23"/>
    </location>
</feature>
<reference evidence="2 3" key="1">
    <citation type="submission" date="2024-02" db="EMBL/GenBank/DDBJ databases">
        <title>Genome analysis and characterization of Microbaculum marinisediminis sp. nov., isolated from marine sediment.</title>
        <authorList>
            <person name="Du Z.-J."/>
            <person name="Ye Y.-Q."/>
            <person name="Zhang Z.-R."/>
            <person name="Yuan S.-M."/>
            <person name="Zhang X.-Y."/>
        </authorList>
    </citation>
    <scope>NUCLEOTIDE SEQUENCE [LARGE SCALE GENOMIC DNA]</scope>
    <source>
        <strain evidence="2 3">SDUM1044001</strain>
    </source>
</reference>
<dbReference type="EMBL" id="JAZHOF010000001">
    <property type="protein sequence ID" value="MEJ8570407.1"/>
    <property type="molecule type" value="Genomic_DNA"/>
</dbReference>
<protein>
    <submittedName>
        <fullName evidence="2">Uncharacterized protein</fullName>
    </submittedName>
</protein>
<gene>
    <name evidence="2" type="ORF">V3328_02930</name>
</gene>
<evidence type="ECO:0000256" key="1">
    <source>
        <dbReference type="SAM" id="MobiDB-lite"/>
    </source>
</evidence>
<evidence type="ECO:0000313" key="2">
    <source>
        <dbReference type="EMBL" id="MEJ8570407.1"/>
    </source>
</evidence>
<feature type="compositionally biased region" description="Basic and acidic residues" evidence="1">
    <location>
        <begin position="14"/>
        <end position="23"/>
    </location>
</feature>
<comment type="caution">
    <text evidence="2">The sequence shown here is derived from an EMBL/GenBank/DDBJ whole genome shotgun (WGS) entry which is preliminary data.</text>
</comment>
<dbReference type="Proteomes" id="UP001378188">
    <property type="component" value="Unassembled WGS sequence"/>
</dbReference>
<dbReference type="RefSeq" id="WP_340328136.1">
    <property type="nucleotide sequence ID" value="NZ_JAZHOF010000001.1"/>
</dbReference>
<keyword evidence="3" id="KW-1185">Reference proteome</keyword>
<dbReference type="AlphaFoldDB" id="A0AAW9RDT2"/>
<accession>A0AAW9RDT2</accession>
<proteinExistence type="predicted"/>